<reference evidence="5 6" key="1">
    <citation type="submission" date="2019-07" db="EMBL/GenBank/DDBJ databases">
        <title>WGS assembly of Gossypium tomentosum.</title>
        <authorList>
            <person name="Chen Z.J."/>
            <person name="Sreedasyam A."/>
            <person name="Ando A."/>
            <person name="Song Q."/>
            <person name="De L."/>
            <person name="Hulse-Kemp A."/>
            <person name="Ding M."/>
            <person name="Ye W."/>
            <person name="Kirkbride R."/>
            <person name="Jenkins J."/>
            <person name="Plott C."/>
            <person name="Lovell J."/>
            <person name="Lin Y.-M."/>
            <person name="Vaughn R."/>
            <person name="Liu B."/>
            <person name="Li W."/>
            <person name="Simpson S."/>
            <person name="Scheffler B."/>
            <person name="Saski C."/>
            <person name="Grover C."/>
            <person name="Hu G."/>
            <person name="Conover J."/>
            <person name="Carlson J."/>
            <person name="Shu S."/>
            <person name="Boston L."/>
            <person name="Williams M."/>
            <person name="Peterson D."/>
            <person name="Mcgee K."/>
            <person name="Jones D."/>
            <person name="Wendel J."/>
            <person name="Stelly D."/>
            <person name="Grimwood J."/>
            <person name="Schmutz J."/>
        </authorList>
    </citation>
    <scope>NUCLEOTIDE SEQUENCE [LARGE SCALE GENOMIC DNA]</scope>
    <source>
        <strain evidence="5">7179.01</strain>
    </source>
</reference>
<evidence type="ECO:0000256" key="4">
    <source>
        <dbReference type="SAM" id="Coils"/>
    </source>
</evidence>
<dbReference type="SMR" id="A0A5D2N133"/>
<dbReference type="InterPro" id="IPR045160">
    <property type="entry name" value="ATG16"/>
</dbReference>
<feature type="repeat" description="WD" evidence="3">
    <location>
        <begin position="292"/>
        <end position="324"/>
    </location>
</feature>
<dbReference type="PROSITE" id="PS50082">
    <property type="entry name" value="WD_REPEATS_2"/>
    <property type="match status" value="2"/>
</dbReference>
<dbReference type="InterPro" id="IPR015943">
    <property type="entry name" value="WD40/YVTN_repeat-like_dom_sf"/>
</dbReference>
<dbReference type="GO" id="GO:0000045">
    <property type="term" value="P:autophagosome assembly"/>
    <property type="evidence" value="ECO:0007669"/>
    <property type="project" value="InterPro"/>
</dbReference>
<accession>A0A5D2N133</accession>
<keyword evidence="4" id="KW-0175">Coiled coil</keyword>
<dbReference type="Gene3D" id="2.130.10.10">
    <property type="entry name" value="YVTN repeat-like/Quinoprotein amine dehydrogenase"/>
    <property type="match status" value="1"/>
</dbReference>
<dbReference type="InterPro" id="IPR001680">
    <property type="entry name" value="WD40_rpt"/>
</dbReference>
<evidence type="ECO:0000313" key="6">
    <source>
        <dbReference type="Proteomes" id="UP000322667"/>
    </source>
</evidence>
<sequence>MWQEEVAKQAIKHALKALKKRHLVEEGAHAPAYIALSRPIISQGSEWKGKAEKLEVELQQCYKAQSRLSEQLVVEVAESRTLKAFLQEKETAMAELEKELTQTRFDANALYEDMTERLKASGLEKLAQEQVDGIVRRSEEGAEFFAESTVPSVCKDRINAHDGGCASIMFEYNSVVGGGGQDRSIKIWNSSTGSLGHSLFGCLGSVLDLAITHDNRSIIAGSSSNNLFVWDVNLGHVHHTLTGHTEKVCAVDVSKVSSRHVVSSAYGRTIKVGDLQKGYCTNTIIFHSNCNALCFSTDGLTICSGHVDGNLRLWDIQTGKLLSEVSAHSLAITSLSLSVAKRKCSID</sequence>
<evidence type="ECO:0000313" key="5">
    <source>
        <dbReference type="EMBL" id="TYH97024.1"/>
    </source>
</evidence>
<dbReference type="Pfam" id="PF00400">
    <property type="entry name" value="WD40"/>
    <property type="match status" value="3"/>
</dbReference>
<dbReference type="SUPFAM" id="SSF50978">
    <property type="entry name" value="WD40 repeat-like"/>
    <property type="match status" value="1"/>
</dbReference>
<dbReference type="PANTHER" id="PTHR19878">
    <property type="entry name" value="AUTOPHAGY PROTEIN 16-LIKE"/>
    <property type="match status" value="1"/>
</dbReference>
<keyword evidence="2" id="KW-0677">Repeat</keyword>
<dbReference type="InterPro" id="IPR019775">
    <property type="entry name" value="WD40_repeat_CS"/>
</dbReference>
<dbReference type="AlphaFoldDB" id="A0A5D2N133"/>
<dbReference type="Proteomes" id="UP000322667">
    <property type="component" value="Chromosome A12"/>
</dbReference>
<dbReference type="InterPro" id="IPR036322">
    <property type="entry name" value="WD40_repeat_dom_sf"/>
</dbReference>
<dbReference type="PROSITE" id="PS00678">
    <property type="entry name" value="WD_REPEATS_1"/>
    <property type="match status" value="2"/>
</dbReference>
<dbReference type="SMART" id="SM00320">
    <property type="entry name" value="WD40"/>
    <property type="match status" value="4"/>
</dbReference>
<proteinExistence type="predicted"/>
<organism evidence="5 6">
    <name type="scientific">Gossypium tomentosum</name>
    <name type="common">Hawaiian cotton</name>
    <name type="synonym">Gossypium sandvicense</name>
    <dbReference type="NCBI Taxonomy" id="34277"/>
    <lineage>
        <taxon>Eukaryota</taxon>
        <taxon>Viridiplantae</taxon>
        <taxon>Streptophyta</taxon>
        <taxon>Embryophyta</taxon>
        <taxon>Tracheophyta</taxon>
        <taxon>Spermatophyta</taxon>
        <taxon>Magnoliopsida</taxon>
        <taxon>eudicotyledons</taxon>
        <taxon>Gunneridae</taxon>
        <taxon>Pentapetalae</taxon>
        <taxon>rosids</taxon>
        <taxon>malvids</taxon>
        <taxon>Malvales</taxon>
        <taxon>Malvaceae</taxon>
        <taxon>Malvoideae</taxon>
        <taxon>Gossypium</taxon>
    </lineage>
</organism>
<evidence type="ECO:0000256" key="1">
    <source>
        <dbReference type="ARBA" id="ARBA00022574"/>
    </source>
</evidence>
<protein>
    <submittedName>
        <fullName evidence="5">Uncharacterized protein</fullName>
    </submittedName>
</protein>
<evidence type="ECO:0000256" key="2">
    <source>
        <dbReference type="ARBA" id="ARBA00022737"/>
    </source>
</evidence>
<dbReference type="EMBL" id="CM017621">
    <property type="protein sequence ID" value="TYH97024.1"/>
    <property type="molecule type" value="Genomic_DNA"/>
</dbReference>
<feature type="repeat" description="WD" evidence="3">
    <location>
        <begin position="158"/>
        <end position="198"/>
    </location>
</feature>
<dbReference type="PANTHER" id="PTHR19878:SF8">
    <property type="entry name" value="AUTOPHAGY-RELATED 16, ISOFORM F"/>
    <property type="match status" value="1"/>
</dbReference>
<name>A0A5D2N133_GOSTO</name>
<feature type="coiled-coil region" evidence="4">
    <location>
        <begin position="51"/>
        <end position="113"/>
    </location>
</feature>
<keyword evidence="1 3" id="KW-0853">WD repeat</keyword>
<evidence type="ECO:0000256" key="3">
    <source>
        <dbReference type="PROSITE-ProRule" id="PRU00221"/>
    </source>
</evidence>
<gene>
    <name evidence="5" type="ORF">ES332_A12G214900v1</name>
</gene>
<keyword evidence="6" id="KW-1185">Reference proteome</keyword>